<dbReference type="InterPro" id="IPR050229">
    <property type="entry name" value="GlpE_sulfurtransferase"/>
</dbReference>
<gene>
    <name evidence="2" type="ORF">DENIS_2547</name>
</gene>
<dbReference type="SUPFAM" id="SSF52821">
    <property type="entry name" value="Rhodanese/Cell cycle control phosphatase"/>
    <property type="match status" value="1"/>
</dbReference>
<dbReference type="InterPro" id="IPR001763">
    <property type="entry name" value="Rhodanese-like_dom"/>
</dbReference>
<dbReference type="PANTHER" id="PTHR43031">
    <property type="entry name" value="FAD-DEPENDENT OXIDOREDUCTASE"/>
    <property type="match status" value="1"/>
</dbReference>
<organism evidence="2 3">
    <name type="scientific">Desulfonema ishimotonii</name>
    <dbReference type="NCBI Taxonomy" id="45657"/>
    <lineage>
        <taxon>Bacteria</taxon>
        <taxon>Pseudomonadati</taxon>
        <taxon>Thermodesulfobacteriota</taxon>
        <taxon>Desulfobacteria</taxon>
        <taxon>Desulfobacterales</taxon>
        <taxon>Desulfococcaceae</taxon>
        <taxon>Desulfonema</taxon>
    </lineage>
</organism>
<dbReference type="SMART" id="SM00450">
    <property type="entry name" value="RHOD"/>
    <property type="match status" value="1"/>
</dbReference>
<keyword evidence="3" id="KW-1185">Reference proteome</keyword>
<dbReference type="PROSITE" id="PS50206">
    <property type="entry name" value="RHODANESE_3"/>
    <property type="match status" value="1"/>
</dbReference>
<sequence>MVVFIILSCGFIFGWDLFWFFMGVRPLFPWQLRQKTGAERAAFLLIDVRTQAEYNLFHIDGVRHVPDAMLKPVLPDGCNPETPVIVICMTGHRSPVVAWSLKKQGVRQVYNLTWGMLGWKLWGGATRSSRK</sequence>
<protein>
    <submittedName>
        <fullName evidence="2">Rhodanese-like domain-containing protein</fullName>
    </submittedName>
</protein>
<proteinExistence type="predicted"/>
<evidence type="ECO:0000259" key="1">
    <source>
        <dbReference type="PROSITE" id="PS50206"/>
    </source>
</evidence>
<accession>A0A401FX94</accession>
<comment type="caution">
    <text evidence="2">The sequence shown here is derived from an EMBL/GenBank/DDBJ whole genome shotgun (WGS) entry which is preliminary data.</text>
</comment>
<feature type="domain" description="Rhodanese" evidence="1">
    <location>
        <begin position="39"/>
        <end position="128"/>
    </location>
</feature>
<dbReference type="PANTHER" id="PTHR43031:SF1">
    <property type="entry name" value="PYRIDINE NUCLEOTIDE-DISULPHIDE OXIDOREDUCTASE"/>
    <property type="match status" value="1"/>
</dbReference>
<dbReference type="CDD" id="cd00158">
    <property type="entry name" value="RHOD"/>
    <property type="match status" value="1"/>
</dbReference>
<evidence type="ECO:0000313" key="3">
    <source>
        <dbReference type="Proteomes" id="UP000288096"/>
    </source>
</evidence>
<dbReference type="InterPro" id="IPR036873">
    <property type="entry name" value="Rhodanese-like_dom_sf"/>
</dbReference>
<reference evidence="3" key="1">
    <citation type="submission" date="2017-11" db="EMBL/GenBank/DDBJ databases">
        <authorList>
            <person name="Watanabe M."/>
            <person name="Kojima H."/>
        </authorList>
    </citation>
    <scope>NUCLEOTIDE SEQUENCE [LARGE SCALE GENOMIC DNA]</scope>
    <source>
        <strain evidence="3">Tokyo 01</strain>
    </source>
</reference>
<dbReference type="Gene3D" id="3.40.250.10">
    <property type="entry name" value="Rhodanese-like domain"/>
    <property type="match status" value="1"/>
</dbReference>
<dbReference type="EMBL" id="BEXT01000001">
    <property type="protein sequence ID" value="GBC61585.1"/>
    <property type="molecule type" value="Genomic_DNA"/>
</dbReference>
<name>A0A401FX94_9BACT</name>
<dbReference type="AlphaFoldDB" id="A0A401FX94"/>
<reference evidence="3" key="2">
    <citation type="submission" date="2019-01" db="EMBL/GenBank/DDBJ databases">
        <title>Genome sequence of Desulfonema ishimotonii strain Tokyo 01.</title>
        <authorList>
            <person name="Fukui M."/>
        </authorList>
    </citation>
    <scope>NUCLEOTIDE SEQUENCE [LARGE SCALE GENOMIC DNA]</scope>
    <source>
        <strain evidence="3">Tokyo 01</strain>
    </source>
</reference>
<dbReference type="Pfam" id="PF00581">
    <property type="entry name" value="Rhodanese"/>
    <property type="match status" value="1"/>
</dbReference>
<evidence type="ECO:0000313" key="2">
    <source>
        <dbReference type="EMBL" id="GBC61585.1"/>
    </source>
</evidence>
<dbReference type="RefSeq" id="WP_208022574.1">
    <property type="nucleotide sequence ID" value="NZ_BEXT01000001.1"/>
</dbReference>
<dbReference type="Proteomes" id="UP000288096">
    <property type="component" value="Unassembled WGS sequence"/>
</dbReference>